<keyword evidence="3" id="KW-1185">Reference proteome</keyword>
<evidence type="ECO:0000313" key="3">
    <source>
        <dbReference type="Proteomes" id="UP000067523"/>
    </source>
</evidence>
<dbReference type="KEGG" id="erx:ATZ35_07255"/>
<feature type="transmembrane region" description="Helical" evidence="1">
    <location>
        <begin position="154"/>
        <end position="172"/>
    </location>
</feature>
<accession>A0A0U2VUI2</accession>
<dbReference type="RefSeq" id="WP_208930169.1">
    <property type="nucleotide sequence ID" value="NZ_CP013655.1"/>
</dbReference>
<dbReference type="Pfam" id="PF06197">
    <property type="entry name" value="DUF998"/>
    <property type="match status" value="1"/>
</dbReference>
<feature type="transmembrane region" description="Helical" evidence="1">
    <location>
        <begin position="54"/>
        <end position="76"/>
    </location>
</feature>
<sequence>MNVLKKYGFYFLFLGVISDFLTPYILGLFYPKVNQMTMVISVFGDVDSPVRKAFLIWSVVSGLFFVLAMPAIYKLFESTSKTLAGLLTLTIGLYGVGDCIFTGLFSIDTEQANWNVSTWIHNIGSGLGYAGFLLFPLFLYLIYEKQKEETYSRLYLILLFISFIIAGVYGLARIPGINQLPILNQIGLCQRVSFVFNYLPIMIFALNQIKNGEGK</sequence>
<keyword evidence="1" id="KW-0472">Membrane</keyword>
<feature type="transmembrane region" description="Helical" evidence="1">
    <location>
        <begin position="192"/>
        <end position="209"/>
    </location>
</feature>
<proteinExistence type="predicted"/>
<feature type="transmembrane region" description="Helical" evidence="1">
    <location>
        <begin position="83"/>
        <end position="107"/>
    </location>
</feature>
<dbReference type="InterPro" id="IPR009339">
    <property type="entry name" value="DUF998"/>
</dbReference>
<feature type="transmembrane region" description="Helical" evidence="1">
    <location>
        <begin position="119"/>
        <end position="142"/>
    </location>
</feature>
<reference evidence="3" key="1">
    <citation type="submission" date="2015-12" db="EMBL/GenBank/DDBJ databases">
        <authorList>
            <person name="Lauer A."/>
            <person name="Humrighouse B."/>
            <person name="Loparev V."/>
            <person name="Shewmaker P.L."/>
            <person name="Whitney A.M."/>
            <person name="McLaughlin R.W."/>
        </authorList>
    </citation>
    <scope>NUCLEOTIDE SEQUENCE [LARGE SCALE GENOMIC DNA]</scope>
    <source>
        <strain evidence="3">LMG 26678</strain>
    </source>
</reference>
<feature type="transmembrane region" description="Helical" evidence="1">
    <location>
        <begin position="7"/>
        <end position="30"/>
    </location>
</feature>
<evidence type="ECO:0008006" key="4">
    <source>
        <dbReference type="Google" id="ProtNLM"/>
    </source>
</evidence>
<evidence type="ECO:0000256" key="1">
    <source>
        <dbReference type="SAM" id="Phobius"/>
    </source>
</evidence>
<name>A0A0U2VUI2_9ENTE</name>
<gene>
    <name evidence="2" type="ORF">ATZ35_07255</name>
</gene>
<dbReference type="EMBL" id="CP013655">
    <property type="protein sequence ID" value="ALS36964.1"/>
    <property type="molecule type" value="Genomic_DNA"/>
</dbReference>
<evidence type="ECO:0000313" key="2">
    <source>
        <dbReference type="EMBL" id="ALS36964.1"/>
    </source>
</evidence>
<keyword evidence="1" id="KW-1133">Transmembrane helix</keyword>
<dbReference type="AlphaFoldDB" id="A0A0U2VUI2"/>
<protein>
    <recommendedName>
        <fullName evidence="4">DUF998 domain-containing protein</fullName>
    </recommendedName>
</protein>
<organism evidence="2 3">
    <name type="scientific">Enterococcus rotai</name>
    <dbReference type="NCBI Taxonomy" id="118060"/>
    <lineage>
        <taxon>Bacteria</taxon>
        <taxon>Bacillati</taxon>
        <taxon>Bacillota</taxon>
        <taxon>Bacilli</taxon>
        <taxon>Lactobacillales</taxon>
        <taxon>Enterococcaceae</taxon>
        <taxon>Enterococcus</taxon>
    </lineage>
</organism>
<keyword evidence="1" id="KW-0812">Transmembrane</keyword>
<dbReference type="Proteomes" id="UP000067523">
    <property type="component" value="Chromosome"/>
</dbReference>
<dbReference type="STRING" id="118060.ATZ35_07255"/>